<dbReference type="InterPro" id="IPR052771">
    <property type="entry name" value="Neurotrophin_sig_adaptor"/>
</dbReference>
<proteinExistence type="predicted"/>
<dbReference type="PROSITE" id="PS50088">
    <property type="entry name" value="ANK_REPEAT"/>
    <property type="match status" value="3"/>
</dbReference>
<dbReference type="InterPro" id="IPR002110">
    <property type="entry name" value="Ankyrin_rpt"/>
</dbReference>
<dbReference type="SUPFAM" id="SSF48403">
    <property type="entry name" value="Ankyrin repeat"/>
    <property type="match status" value="1"/>
</dbReference>
<dbReference type="PANTHER" id="PTHR24116:SF0">
    <property type="entry name" value="KINASE D-INTERACTING SUBSTRATE OF 220 KDA"/>
    <property type="match status" value="1"/>
</dbReference>
<dbReference type="Proteomes" id="UP000233556">
    <property type="component" value="Unassembled WGS sequence"/>
</dbReference>
<dbReference type="SMART" id="SM00248">
    <property type="entry name" value="ANK"/>
    <property type="match status" value="5"/>
</dbReference>
<protein>
    <submittedName>
        <fullName evidence="2">Uncharacterized protein</fullName>
    </submittedName>
</protein>
<dbReference type="Pfam" id="PF00023">
    <property type="entry name" value="Ank"/>
    <property type="match status" value="1"/>
</dbReference>
<sequence>MTRGLDEQTVKWIESGLNGRAQKVVASSMKLSRSKFADDTKLGGVADTPEVHEATQRDLNRLEKRADRNLMKFDKERCQGNLIHQYVLVATQLESSFAEKDVGVLVDTKLNMASLMSQSLLTYVEEGNVPALKALLEKCRDVDERNENGQTPLMLAAEQGNLEIVQELLKKGANCNLEDADNWTALISAAKEGHAAIVAELLNYNVSLEHRDLGGWTALMWASYKGRTEVAKLLLEKGANPNITGMDGETPLIKATKMRNIEIVELLLDKGAKVSAVDKVKNICLL</sequence>
<keyword evidence="3" id="KW-1185">Reference proteome</keyword>
<dbReference type="GO" id="GO:0030165">
    <property type="term" value="F:PDZ domain binding"/>
    <property type="evidence" value="ECO:0007669"/>
    <property type="project" value="TreeGrafter"/>
</dbReference>
<evidence type="ECO:0000313" key="3">
    <source>
        <dbReference type="Proteomes" id="UP000233556"/>
    </source>
</evidence>
<reference evidence="3" key="2">
    <citation type="submission" date="2017-12" db="EMBL/GenBank/DDBJ databases">
        <title>Genome sequence of the Bar-tailed Godwit (Limosa lapponica baueri).</title>
        <authorList>
            <person name="Lima N.C.B."/>
            <person name="Parody-Merino A.M."/>
            <person name="Battley P.F."/>
            <person name="Fidler A.E."/>
            <person name="Prosdocimi F."/>
        </authorList>
    </citation>
    <scope>NUCLEOTIDE SEQUENCE [LARGE SCALE GENOMIC DNA]</scope>
</reference>
<dbReference type="EMBL" id="KZ509007">
    <property type="protein sequence ID" value="PKU34546.1"/>
    <property type="molecule type" value="Genomic_DNA"/>
</dbReference>
<evidence type="ECO:0000256" key="1">
    <source>
        <dbReference type="PROSITE-ProRule" id="PRU00023"/>
    </source>
</evidence>
<dbReference type="GO" id="GO:0019887">
    <property type="term" value="F:protein kinase regulator activity"/>
    <property type="evidence" value="ECO:0007669"/>
    <property type="project" value="TreeGrafter"/>
</dbReference>
<feature type="repeat" description="ANK" evidence="1">
    <location>
        <begin position="148"/>
        <end position="180"/>
    </location>
</feature>
<feature type="repeat" description="ANK" evidence="1">
    <location>
        <begin position="214"/>
        <end position="246"/>
    </location>
</feature>
<dbReference type="OrthoDB" id="6084525at2759"/>
<dbReference type="PRINTS" id="PR01415">
    <property type="entry name" value="ANKYRIN"/>
</dbReference>
<dbReference type="PANTHER" id="PTHR24116">
    <property type="entry name" value="KINASE D-INTERACTING SUBSTRATE OF 220 KDA"/>
    <property type="match status" value="1"/>
</dbReference>
<dbReference type="FunFam" id="1.25.40.20:FF:000195">
    <property type="entry name" value="Kinase D-interacting substrate of 220 kDa"/>
    <property type="match status" value="1"/>
</dbReference>
<dbReference type="AlphaFoldDB" id="A0A2I0TL77"/>
<gene>
    <name evidence="2" type="ORF">llap_15151</name>
</gene>
<dbReference type="InterPro" id="IPR036770">
    <property type="entry name" value="Ankyrin_rpt-contain_sf"/>
</dbReference>
<organism evidence="2 3">
    <name type="scientific">Limosa lapponica baueri</name>
    <dbReference type="NCBI Taxonomy" id="1758121"/>
    <lineage>
        <taxon>Eukaryota</taxon>
        <taxon>Metazoa</taxon>
        <taxon>Chordata</taxon>
        <taxon>Craniata</taxon>
        <taxon>Vertebrata</taxon>
        <taxon>Euteleostomi</taxon>
        <taxon>Archelosauria</taxon>
        <taxon>Archosauria</taxon>
        <taxon>Dinosauria</taxon>
        <taxon>Saurischia</taxon>
        <taxon>Theropoda</taxon>
        <taxon>Coelurosauria</taxon>
        <taxon>Aves</taxon>
        <taxon>Neognathae</taxon>
        <taxon>Neoaves</taxon>
        <taxon>Charadriiformes</taxon>
        <taxon>Scolopacidae</taxon>
        <taxon>Limosa</taxon>
    </lineage>
</organism>
<reference evidence="3" key="1">
    <citation type="submission" date="2017-11" db="EMBL/GenBank/DDBJ databases">
        <authorList>
            <person name="Lima N.C."/>
            <person name="Parody-Merino A.M."/>
            <person name="Battley P.F."/>
            <person name="Fidler A.E."/>
            <person name="Prosdocimi F."/>
        </authorList>
    </citation>
    <scope>NUCLEOTIDE SEQUENCE [LARGE SCALE GENOMIC DNA]</scope>
</reference>
<dbReference type="Gene3D" id="1.25.40.20">
    <property type="entry name" value="Ankyrin repeat-containing domain"/>
    <property type="match status" value="2"/>
</dbReference>
<evidence type="ECO:0000313" key="2">
    <source>
        <dbReference type="EMBL" id="PKU34546.1"/>
    </source>
</evidence>
<keyword evidence="1" id="KW-0040">ANK repeat</keyword>
<accession>A0A2I0TL77</accession>
<name>A0A2I0TL77_LIMLA</name>
<feature type="repeat" description="ANK" evidence="1">
    <location>
        <begin position="247"/>
        <end position="279"/>
    </location>
</feature>
<dbReference type="Pfam" id="PF12796">
    <property type="entry name" value="Ank_2"/>
    <property type="match status" value="1"/>
</dbReference>
<dbReference type="PROSITE" id="PS50297">
    <property type="entry name" value="ANK_REP_REGION"/>
    <property type="match status" value="3"/>
</dbReference>